<evidence type="ECO:0000313" key="2">
    <source>
        <dbReference type="Proteomes" id="UP001308179"/>
    </source>
</evidence>
<proteinExistence type="predicted"/>
<accession>A0ABR0L3Z2</accession>
<name>A0ABR0L3Z2_9PEZI</name>
<evidence type="ECO:0000313" key="1">
    <source>
        <dbReference type="EMBL" id="KAK5143175.1"/>
    </source>
</evidence>
<evidence type="ECO:0008006" key="3">
    <source>
        <dbReference type="Google" id="ProtNLM"/>
    </source>
</evidence>
<dbReference type="EMBL" id="JAVRRR010000343">
    <property type="protein sequence ID" value="KAK5143175.1"/>
    <property type="molecule type" value="Genomic_DNA"/>
</dbReference>
<gene>
    <name evidence="1" type="ORF">LTR32_004645</name>
</gene>
<keyword evidence="2" id="KW-1185">Reference proteome</keyword>
<sequence length="515" mass="56487">MCGLDKLVKISVRQSPDGPQPGVLKNTMYALVAAVWSQAQDWSHTVAAMVNLGLLCRTDFGVDPSDLNEEDSSNDLFRAVMPYQAPSVESEAHKVSLHNGTGLEEERWENWVRLDDHDATLMELECNTPHIIATPTLTLPSSAESQRANMCGGIPINLLHETPPPSSPHTHESLYHNSWDSLSGTHAIVRTDNVEEGMTFPYERTASATDPSRCANGPHQSTWAESGGLDAHLGDDVHTGIDALGAEYYAAISGISTKHHDTLVRFVQCIGSSSAVFSLRLIVSNFRGLHVSQSGKQNATRIAAPRSCAERMAAIDDLSACMSHYALARRMHIYMLYKEALEQTGQSVEITMRHDLFILESGNSPPRGRGNPVNIRRAAVTRNMMAPGQSSGRVGKLRRLGQRLDILVRTFGRGILGLLDENLSPEMIMKVSDAAFDAFVEAVDRFEGDRIRHISERSILIVNMLFDDCDDGATTTFRMESFHDDSAIIQESRCSPGLAAMLLPYAGNDPDSSML</sequence>
<dbReference type="Proteomes" id="UP001308179">
    <property type="component" value="Unassembled WGS sequence"/>
</dbReference>
<comment type="caution">
    <text evidence="1">The sequence shown here is derived from an EMBL/GenBank/DDBJ whole genome shotgun (WGS) entry which is preliminary data.</text>
</comment>
<organism evidence="1 2">
    <name type="scientific">Rachicladosporium monterosium</name>
    <dbReference type="NCBI Taxonomy" id="1507873"/>
    <lineage>
        <taxon>Eukaryota</taxon>
        <taxon>Fungi</taxon>
        <taxon>Dikarya</taxon>
        <taxon>Ascomycota</taxon>
        <taxon>Pezizomycotina</taxon>
        <taxon>Dothideomycetes</taxon>
        <taxon>Dothideomycetidae</taxon>
        <taxon>Cladosporiales</taxon>
        <taxon>Cladosporiaceae</taxon>
        <taxon>Rachicladosporium</taxon>
    </lineage>
</organism>
<reference evidence="1 2" key="1">
    <citation type="submission" date="2023-08" db="EMBL/GenBank/DDBJ databases">
        <title>Black Yeasts Isolated from many extreme environments.</title>
        <authorList>
            <person name="Coleine C."/>
            <person name="Stajich J.E."/>
            <person name="Selbmann L."/>
        </authorList>
    </citation>
    <scope>NUCLEOTIDE SEQUENCE [LARGE SCALE GENOMIC DNA]</scope>
    <source>
        <strain evidence="1 2">CCFEE 5386</strain>
    </source>
</reference>
<protein>
    <recommendedName>
        <fullName evidence="3">Transcription factor domain-containing protein</fullName>
    </recommendedName>
</protein>